<reference evidence="1 2" key="1">
    <citation type="submission" date="2020-07" db="EMBL/GenBank/DDBJ databases">
        <title>A new beta-1,3-glucan-decomposing anaerobic bacterium isolated from anoxic soil subjected to biological soil disinfestation.</title>
        <authorList>
            <person name="Ueki A."/>
            <person name="Tonouchi A."/>
        </authorList>
    </citation>
    <scope>NUCLEOTIDE SEQUENCE [LARGE SCALE GENOMIC DNA]</scope>
    <source>
        <strain evidence="1 2">TW1</strain>
    </source>
</reference>
<gene>
    <name evidence="1" type="ORF">bsdtw1_01439</name>
</gene>
<keyword evidence="2" id="KW-1185">Reference proteome</keyword>
<dbReference type="AlphaFoldDB" id="A0A6V8SFV8"/>
<dbReference type="EMBL" id="BLZR01000001">
    <property type="protein sequence ID" value="GFP75365.1"/>
    <property type="molecule type" value="Genomic_DNA"/>
</dbReference>
<name>A0A6V8SFV8_9CLOT</name>
<comment type="caution">
    <text evidence="1">The sequence shown here is derived from an EMBL/GenBank/DDBJ whole genome shotgun (WGS) entry which is preliminary data.</text>
</comment>
<evidence type="ECO:0000313" key="2">
    <source>
        <dbReference type="Proteomes" id="UP000580568"/>
    </source>
</evidence>
<dbReference type="Proteomes" id="UP000580568">
    <property type="component" value="Unassembled WGS sequence"/>
</dbReference>
<accession>A0A6V8SFV8</accession>
<evidence type="ECO:0000313" key="1">
    <source>
        <dbReference type="EMBL" id="GFP75365.1"/>
    </source>
</evidence>
<organism evidence="1 2">
    <name type="scientific">Clostridium fungisolvens</name>
    <dbReference type="NCBI Taxonomy" id="1604897"/>
    <lineage>
        <taxon>Bacteria</taxon>
        <taxon>Bacillati</taxon>
        <taxon>Bacillota</taxon>
        <taxon>Clostridia</taxon>
        <taxon>Eubacteriales</taxon>
        <taxon>Clostridiaceae</taxon>
        <taxon>Clostridium</taxon>
    </lineage>
</organism>
<protein>
    <submittedName>
        <fullName evidence="1">Uncharacterized protein</fullName>
    </submittedName>
</protein>
<proteinExistence type="predicted"/>
<sequence>MNSISKFKMVCIGKIKPIAKALFLLSKWLYYFAIN</sequence>